<dbReference type="EMBL" id="DAEPXK010000019">
    <property type="protein sequence ID" value="HBH1542535.1"/>
    <property type="molecule type" value="Genomic_DNA"/>
</dbReference>
<dbReference type="AlphaFoldDB" id="A0AAN6A5Y2"/>
<evidence type="ECO:0000313" key="1">
    <source>
        <dbReference type="EMBL" id="HBH1542535.1"/>
    </source>
</evidence>
<reference evidence="1" key="1">
    <citation type="journal article" date="2018" name="Genome Biol.">
        <title>SKESA: strategic k-mer extension for scrupulous assemblies.</title>
        <authorList>
            <person name="Souvorov A."/>
            <person name="Agarwala R."/>
            <person name="Lipman D.J."/>
        </authorList>
    </citation>
    <scope>NUCLEOTIDE SEQUENCE</scope>
    <source>
        <strain evidence="1">HN1000</strain>
    </source>
</reference>
<organism evidence="1 2">
    <name type="scientific">Clostridioides difficile</name>
    <name type="common">Peptoclostridium difficile</name>
    <dbReference type="NCBI Taxonomy" id="1496"/>
    <lineage>
        <taxon>Bacteria</taxon>
        <taxon>Bacillati</taxon>
        <taxon>Bacillota</taxon>
        <taxon>Clostridia</taxon>
        <taxon>Peptostreptococcales</taxon>
        <taxon>Peptostreptococcaceae</taxon>
        <taxon>Clostridioides</taxon>
    </lineage>
</organism>
<dbReference type="RefSeq" id="WP_009899267.1">
    <property type="nucleotide sequence ID" value="NZ_FUQT01000003.1"/>
</dbReference>
<name>A0AAN6A5Y2_CLODI</name>
<gene>
    <name evidence="1" type="ORF">KRM00_002019</name>
</gene>
<accession>A0AAN6A5Y2</accession>
<protein>
    <submittedName>
        <fullName evidence="1">Uncharacterized protein</fullName>
    </submittedName>
</protein>
<reference evidence="1" key="2">
    <citation type="submission" date="2021-06" db="EMBL/GenBank/DDBJ databases">
        <authorList>
            <consortium name="NCBI Pathogen Detection Project"/>
        </authorList>
    </citation>
    <scope>NUCLEOTIDE SEQUENCE</scope>
    <source>
        <strain evidence="1">HN1000</strain>
    </source>
</reference>
<sequence>MNNFIKYHEVYKEKEIELEKIKSKLVYICTNLDYNEVVKIVSRLNYNDALTIFVLLREYGANPNLLKKVFEIIYLKKSTMRI</sequence>
<evidence type="ECO:0000313" key="2">
    <source>
        <dbReference type="Proteomes" id="UP000878956"/>
    </source>
</evidence>
<proteinExistence type="predicted"/>
<dbReference type="Proteomes" id="UP000878956">
    <property type="component" value="Unassembled WGS sequence"/>
</dbReference>
<comment type="caution">
    <text evidence="1">The sequence shown here is derived from an EMBL/GenBank/DDBJ whole genome shotgun (WGS) entry which is preliminary data.</text>
</comment>